<gene>
    <name evidence="1" type="ORF">FHU38_004205</name>
</gene>
<protein>
    <submittedName>
        <fullName evidence="1">Uncharacterized protein</fullName>
    </submittedName>
</protein>
<dbReference type="EMBL" id="JAAOYM010000001">
    <property type="protein sequence ID" value="NIJ13861.1"/>
    <property type="molecule type" value="Genomic_DNA"/>
</dbReference>
<reference evidence="1 2" key="1">
    <citation type="submission" date="2020-03" db="EMBL/GenBank/DDBJ databases">
        <title>Sequencing the genomes of 1000 actinobacteria strains.</title>
        <authorList>
            <person name="Klenk H.-P."/>
        </authorList>
    </citation>
    <scope>NUCLEOTIDE SEQUENCE [LARGE SCALE GENOMIC DNA]</scope>
    <source>
        <strain evidence="1 2">DSM 45685</strain>
    </source>
</reference>
<dbReference type="Proteomes" id="UP000545493">
    <property type="component" value="Unassembled WGS sequence"/>
</dbReference>
<proteinExistence type="predicted"/>
<evidence type="ECO:0000313" key="1">
    <source>
        <dbReference type="EMBL" id="NIJ13861.1"/>
    </source>
</evidence>
<comment type="caution">
    <text evidence="1">The sequence shown here is derived from an EMBL/GenBank/DDBJ whole genome shotgun (WGS) entry which is preliminary data.</text>
</comment>
<dbReference type="RefSeq" id="WP_167174019.1">
    <property type="nucleotide sequence ID" value="NZ_JAAOYM010000001.1"/>
</dbReference>
<keyword evidence="2" id="KW-1185">Reference proteome</keyword>
<dbReference type="AlphaFoldDB" id="A0A7X5UTC4"/>
<accession>A0A7X5UTC4</accession>
<name>A0A7X5UTC4_9PSEU</name>
<organism evidence="1 2">
    <name type="scientific">Saccharomonospora amisosensis</name>
    <dbReference type="NCBI Taxonomy" id="1128677"/>
    <lineage>
        <taxon>Bacteria</taxon>
        <taxon>Bacillati</taxon>
        <taxon>Actinomycetota</taxon>
        <taxon>Actinomycetes</taxon>
        <taxon>Pseudonocardiales</taxon>
        <taxon>Pseudonocardiaceae</taxon>
        <taxon>Saccharomonospora</taxon>
    </lineage>
</organism>
<evidence type="ECO:0000313" key="2">
    <source>
        <dbReference type="Proteomes" id="UP000545493"/>
    </source>
</evidence>
<sequence length="85" mass="10164">MSTHTVDRRRAPQVWSGAEFVRPRTTRYRKREFSQVLLNEELARARIRDWLQAAEGQRDARVARAASRWERLARWASGRSRRLSR</sequence>